<dbReference type="PANTHER" id="PTHR33121">
    <property type="entry name" value="CYCLIC DI-GMP PHOSPHODIESTERASE PDEF"/>
    <property type="match status" value="1"/>
</dbReference>
<dbReference type="PROSITE" id="PS50883">
    <property type="entry name" value="EAL"/>
    <property type="match status" value="1"/>
</dbReference>
<dbReference type="InterPro" id="IPR035919">
    <property type="entry name" value="EAL_sf"/>
</dbReference>
<dbReference type="SUPFAM" id="SSF55073">
    <property type="entry name" value="Nucleotide cyclase"/>
    <property type="match status" value="1"/>
</dbReference>
<feature type="domain" description="EAL" evidence="1">
    <location>
        <begin position="309"/>
        <end position="563"/>
    </location>
</feature>
<reference evidence="3" key="2">
    <citation type="submission" date="2023-01" db="EMBL/GenBank/DDBJ databases">
        <title>Draft genome sequence of Sneathiella chinensis strain NBRC 103408.</title>
        <authorList>
            <person name="Sun Q."/>
            <person name="Mori K."/>
        </authorList>
    </citation>
    <scope>NUCLEOTIDE SEQUENCE</scope>
    <source>
        <strain evidence="3">NBRC 103408</strain>
    </source>
</reference>
<dbReference type="Gene3D" id="3.20.20.450">
    <property type="entry name" value="EAL domain"/>
    <property type="match status" value="1"/>
</dbReference>
<dbReference type="CDD" id="cd01948">
    <property type="entry name" value="EAL"/>
    <property type="match status" value="1"/>
</dbReference>
<dbReference type="PROSITE" id="PS50887">
    <property type="entry name" value="GGDEF"/>
    <property type="match status" value="1"/>
</dbReference>
<dbReference type="InterPro" id="IPR029787">
    <property type="entry name" value="Nucleotide_cyclase"/>
</dbReference>
<dbReference type="RefSeq" id="WP_169560656.1">
    <property type="nucleotide sequence ID" value="NZ_BSNF01000006.1"/>
</dbReference>
<dbReference type="Pfam" id="PF00990">
    <property type="entry name" value="GGDEF"/>
    <property type="match status" value="1"/>
</dbReference>
<dbReference type="PANTHER" id="PTHR33121:SF79">
    <property type="entry name" value="CYCLIC DI-GMP PHOSPHODIESTERASE PDED-RELATED"/>
    <property type="match status" value="1"/>
</dbReference>
<comment type="caution">
    <text evidence="3">The sequence shown here is derived from an EMBL/GenBank/DDBJ whole genome shotgun (WGS) entry which is preliminary data.</text>
</comment>
<proteinExistence type="predicted"/>
<evidence type="ECO:0000313" key="3">
    <source>
        <dbReference type="EMBL" id="GLQ06531.1"/>
    </source>
</evidence>
<evidence type="ECO:0000259" key="1">
    <source>
        <dbReference type="PROSITE" id="PS50883"/>
    </source>
</evidence>
<accession>A0ABQ5U553</accession>
<evidence type="ECO:0000259" key="2">
    <source>
        <dbReference type="PROSITE" id="PS50887"/>
    </source>
</evidence>
<dbReference type="InterPro" id="IPR043128">
    <property type="entry name" value="Rev_trsase/Diguanyl_cyclase"/>
</dbReference>
<evidence type="ECO:0008006" key="5">
    <source>
        <dbReference type="Google" id="ProtNLM"/>
    </source>
</evidence>
<dbReference type="Proteomes" id="UP001161409">
    <property type="component" value="Unassembled WGS sequence"/>
</dbReference>
<dbReference type="EMBL" id="BSNF01000006">
    <property type="protein sequence ID" value="GLQ06531.1"/>
    <property type="molecule type" value="Genomic_DNA"/>
</dbReference>
<dbReference type="InterPro" id="IPR001633">
    <property type="entry name" value="EAL_dom"/>
</dbReference>
<dbReference type="Gene3D" id="3.30.70.270">
    <property type="match status" value="1"/>
</dbReference>
<feature type="domain" description="GGDEF" evidence="2">
    <location>
        <begin position="168"/>
        <end position="300"/>
    </location>
</feature>
<keyword evidence="4" id="KW-1185">Reference proteome</keyword>
<dbReference type="SUPFAM" id="SSF141868">
    <property type="entry name" value="EAL domain-like"/>
    <property type="match status" value="1"/>
</dbReference>
<dbReference type="SMART" id="SM00052">
    <property type="entry name" value="EAL"/>
    <property type="match status" value="1"/>
</dbReference>
<evidence type="ECO:0000313" key="4">
    <source>
        <dbReference type="Proteomes" id="UP001161409"/>
    </source>
</evidence>
<dbReference type="CDD" id="cd01949">
    <property type="entry name" value="GGDEF"/>
    <property type="match status" value="1"/>
</dbReference>
<dbReference type="NCBIfam" id="TIGR00254">
    <property type="entry name" value="GGDEF"/>
    <property type="match status" value="1"/>
</dbReference>
<dbReference type="Pfam" id="PF00563">
    <property type="entry name" value="EAL"/>
    <property type="match status" value="1"/>
</dbReference>
<sequence length="566" mass="62122">MEAQFLASFSSIQQCADRTDFPAIVLQELNILMGGRLAEPGAFCQGPDDPHLPSFLGDVAQTVFETGMPYWRDRLALLALPGRKGVNGLLYVPLAAPLSRADQISFNIFAETVGHCFDMLLHLERTRELAYRDSLTGLGNRVRFRKEIQRVIDSPVRGDDGNDRGTPLQFAVVQFVLDHLPELNIALGHAAGDRLLLNTAARLRRAFPAAIALARTSGDGFGVCVPYETDHELALIPEQINGLFGGGSGEGMFLPHLEPRIGITCYPEDGRDADSLWKNSNIALAHSKGPEQKNFSFYDNRIEEQIHARVHMSNSLRHGIADNRFSLHYQPKVCLQSGSMRGVEALLRWQREDGTPVPAKTFVPLAEASGLIDPISEWVLKEACRQRAVWLANGLAGFPVAVNIPASQLQQSEFVDQVRQALAAADLPPDLLEIELTESVVMENRQQVMTNMRQLCDLGVCFSIDDFGTGYSSLSYLTHLPASVLKIDKSFVDGVLSRADNATITRSIIALGNNLGMRVLAEGVETREQVAFMKAAGCLEAQGFVFSKPVAPEYIPEMAGEGYFSL</sequence>
<gene>
    <name evidence="3" type="ORF">GCM10007924_17520</name>
</gene>
<dbReference type="InterPro" id="IPR000160">
    <property type="entry name" value="GGDEF_dom"/>
</dbReference>
<protein>
    <recommendedName>
        <fullName evidence="5">GGDEF domain-containing protein</fullName>
    </recommendedName>
</protein>
<organism evidence="3 4">
    <name type="scientific">Sneathiella chinensis</name>
    <dbReference type="NCBI Taxonomy" id="349750"/>
    <lineage>
        <taxon>Bacteria</taxon>
        <taxon>Pseudomonadati</taxon>
        <taxon>Pseudomonadota</taxon>
        <taxon>Alphaproteobacteria</taxon>
        <taxon>Sneathiellales</taxon>
        <taxon>Sneathiellaceae</taxon>
        <taxon>Sneathiella</taxon>
    </lineage>
</organism>
<name>A0ABQ5U553_9PROT</name>
<dbReference type="InterPro" id="IPR050706">
    <property type="entry name" value="Cyclic-di-GMP_PDE-like"/>
</dbReference>
<dbReference type="SMART" id="SM00267">
    <property type="entry name" value="GGDEF"/>
    <property type="match status" value="1"/>
</dbReference>
<reference evidence="3" key="1">
    <citation type="journal article" date="2014" name="Int. J. Syst. Evol. Microbiol.">
        <title>Complete genome of a new Firmicutes species belonging to the dominant human colonic microbiota ('Ruminococcus bicirculans') reveals two chromosomes and a selective capacity to utilize plant glucans.</title>
        <authorList>
            <consortium name="NISC Comparative Sequencing Program"/>
            <person name="Wegmann U."/>
            <person name="Louis P."/>
            <person name="Goesmann A."/>
            <person name="Henrissat B."/>
            <person name="Duncan S.H."/>
            <person name="Flint H.J."/>
        </authorList>
    </citation>
    <scope>NUCLEOTIDE SEQUENCE</scope>
    <source>
        <strain evidence="3">NBRC 103408</strain>
    </source>
</reference>